<dbReference type="PANTHER" id="PTHR10963:SF24">
    <property type="entry name" value="GLYCOSIDASE C21B10.07-RELATED"/>
    <property type="match status" value="1"/>
</dbReference>
<dbReference type="InterPro" id="IPR050546">
    <property type="entry name" value="Glycosyl_Hydrlase_16"/>
</dbReference>
<dbReference type="InterPro" id="IPR000757">
    <property type="entry name" value="Beta-glucanase-like"/>
</dbReference>
<dbReference type="GO" id="GO:0009251">
    <property type="term" value="P:glucan catabolic process"/>
    <property type="evidence" value="ECO:0007669"/>
    <property type="project" value="TreeGrafter"/>
</dbReference>
<evidence type="ECO:0000256" key="1">
    <source>
        <dbReference type="SAM" id="SignalP"/>
    </source>
</evidence>
<dbReference type="SUPFAM" id="SSF49899">
    <property type="entry name" value="Concanavalin A-like lectins/glucanases"/>
    <property type="match status" value="1"/>
</dbReference>
<sequence>MQLISTLSIFALASSALAFRAPGFRDHKASKGAILEAQRAANSSLEERSPKYHLIKSYHGKTFFKDMHFFTGSDPSHGSVHYVDHDEAHSSGLIGTMDGHAMMRVAPHHSGTHRSVRPSTDISFTGGLLVLDSLNMPTGCGTWPAWFTVPLDSNWPEGGEIDIIEGVGGMNRNKYSIHTTAGCKVIEGQMIMHAAELTGSRNCDAEATDDTGCAVSGLENGDFGVEYNKNHGGVHVLDWSNSGIRIWFFPRHSIPQDLEDGHPKPHTWPNPRASWPSTHCPPDEFFKSHVATFTNTLCGTWASGVWHQKAPGQHKSCAAHTGHSSCESWLRSGKANMDDAYWKIKSLKIYQTHR</sequence>
<keyword evidence="4" id="KW-1185">Reference proteome</keyword>
<reference evidence="3" key="1">
    <citation type="journal article" date="2023" name="PhytoFront">
        <title>Draft Genome Resources of Seven Strains of Tilletia horrida, Causal Agent of Kernel Smut of Rice.</title>
        <authorList>
            <person name="Khanal S."/>
            <person name="Antony Babu S."/>
            <person name="Zhou X.G."/>
        </authorList>
    </citation>
    <scope>NUCLEOTIDE SEQUENCE</scope>
    <source>
        <strain evidence="3">TX3</strain>
    </source>
</reference>
<keyword evidence="1" id="KW-0732">Signal</keyword>
<evidence type="ECO:0000259" key="2">
    <source>
        <dbReference type="PROSITE" id="PS51762"/>
    </source>
</evidence>
<dbReference type="EMBL" id="JAPDMQ010000411">
    <property type="protein sequence ID" value="KAK0525186.1"/>
    <property type="molecule type" value="Genomic_DNA"/>
</dbReference>
<dbReference type="Gene3D" id="2.60.120.200">
    <property type="match status" value="1"/>
</dbReference>
<dbReference type="Pfam" id="PF26113">
    <property type="entry name" value="GH16_XgeA"/>
    <property type="match status" value="1"/>
</dbReference>
<dbReference type="PROSITE" id="PS51762">
    <property type="entry name" value="GH16_2"/>
    <property type="match status" value="1"/>
</dbReference>
<comment type="caution">
    <text evidence="3">The sequence shown here is derived from an EMBL/GenBank/DDBJ whole genome shotgun (WGS) entry which is preliminary data.</text>
</comment>
<protein>
    <recommendedName>
        <fullName evidence="2">GH16 domain-containing protein</fullName>
    </recommendedName>
</protein>
<dbReference type="GO" id="GO:0004553">
    <property type="term" value="F:hydrolase activity, hydrolyzing O-glycosyl compounds"/>
    <property type="evidence" value="ECO:0007669"/>
    <property type="project" value="InterPro"/>
</dbReference>
<feature type="domain" description="GH16" evidence="2">
    <location>
        <begin position="38"/>
        <end position="310"/>
    </location>
</feature>
<gene>
    <name evidence="3" type="ORF">OC842_005594</name>
</gene>
<feature type="signal peptide" evidence="1">
    <location>
        <begin position="1"/>
        <end position="18"/>
    </location>
</feature>
<dbReference type="InterPro" id="IPR013320">
    <property type="entry name" value="ConA-like_dom_sf"/>
</dbReference>
<dbReference type="AlphaFoldDB" id="A0AAN6G7N5"/>
<feature type="non-terminal residue" evidence="3">
    <location>
        <position position="354"/>
    </location>
</feature>
<evidence type="ECO:0000313" key="4">
    <source>
        <dbReference type="Proteomes" id="UP001176521"/>
    </source>
</evidence>
<name>A0AAN6G7N5_9BASI</name>
<feature type="chain" id="PRO_5042817594" description="GH16 domain-containing protein" evidence="1">
    <location>
        <begin position="19"/>
        <end position="354"/>
    </location>
</feature>
<accession>A0AAN6G7N5</accession>
<organism evidence="3 4">
    <name type="scientific">Tilletia horrida</name>
    <dbReference type="NCBI Taxonomy" id="155126"/>
    <lineage>
        <taxon>Eukaryota</taxon>
        <taxon>Fungi</taxon>
        <taxon>Dikarya</taxon>
        <taxon>Basidiomycota</taxon>
        <taxon>Ustilaginomycotina</taxon>
        <taxon>Exobasidiomycetes</taxon>
        <taxon>Tilletiales</taxon>
        <taxon>Tilletiaceae</taxon>
        <taxon>Tilletia</taxon>
    </lineage>
</organism>
<evidence type="ECO:0000313" key="3">
    <source>
        <dbReference type="EMBL" id="KAK0525186.1"/>
    </source>
</evidence>
<dbReference type="Proteomes" id="UP001176521">
    <property type="component" value="Unassembled WGS sequence"/>
</dbReference>
<proteinExistence type="predicted"/>
<dbReference type="PANTHER" id="PTHR10963">
    <property type="entry name" value="GLYCOSYL HYDROLASE-RELATED"/>
    <property type="match status" value="1"/>
</dbReference>